<keyword evidence="3 5" id="KW-0328">Glycosyltransferase</keyword>
<dbReference type="EC" id="2.4.2.8" evidence="3"/>
<keyword evidence="3" id="KW-0963">Cytoplasm</keyword>
<dbReference type="NCBIfam" id="NF040646">
    <property type="entry name" value="HPT_Archaea"/>
    <property type="match status" value="1"/>
</dbReference>
<dbReference type="GO" id="GO:0005737">
    <property type="term" value="C:cytoplasm"/>
    <property type="evidence" value="ECO:0007669"/>
    <property type="project" value="UniProtKB-SubCell"/>
</dbReference>
<keyword evidence="1 3" id="KW-0808">Transferase</keyword>
<dbReference type="Proteomes" id="UP000284763">
    <property type="component" value="Unassembled WGS sequence"/>
</dbReference>
<dbReference type="SUPFAM" id="SSF53271">
    <property type="entry name" value="PRTase-like"/>
    <property type="match status" value="1"/>
</dbReference>
<dbReference type="GO" id="GO:0052657">
    <property type="term" value="F:guanine phosphoribosyltransferase activity"/>
    <property type="evidence" value="ECO:0007669"/>
    <property type="project" value="RHEA"/>
</dbReference>
<name>A0A424Z0Z9_9EURY</name>
<dbReference type="Pfam" id="PF00156">
    <property type="entry name" value="Pribosyltran"/>
    <property type="match status" value="1"/>
</dbReference>
<comment type="catalytic activity">
    <reaction evidence="3">
        <text>IMP + diphosphate = hypoxanthine + 5-phospho-alpha-D-ribose 1-diphosphate</text>
        <dbReference type="Rhea" id="RHEA:17973"/>
        <dbReference type="ChEBI" id="CHEBI:17368"/>
        <dbReference type="ChEBI" id="CHEBI:33019"/>
        <dbReference type="ChEBI" id="CHEBI:58017"/>
        <dbReference type="ChEBI" id="CHEBI:58053"/>
        <dbReference type="EC" id="2.4.2.8"/>
    </reaction>
</comment>
<dbReference type="Gene3D" id="3.40.50.2020">
    <property type="match status" value="1"/>
</dbReference>
<dbReference type="NCBIfam" id="NF002635">
    <property type="entry name" value="PRK02304.1-4"/>
    <property type="match status" value="1"/>
</dbReference>
<dbReference type="PANTHER" id="PTHR43864:SF1">
    <property type="entry name" value="XANTHINE PHOSPHORIBOSYLTRANSFERASE"/>
    <property type="match status" value="1"/>
</dbReference>
<comment type="subunit">
    <text evidence="3">Homodimer.</text>
</comment>
<feature type="domain" description="Phosphoribosyltransferase" evidence="4">
    <location>
        <begin position="40"/>
        <end position="168"/>
    </location>
</feature>
<dbReference type="CDD" id="cd06223">
    <property type="entry name" value="PRTases_typeI"/>
    <property type="match status" value="1"/>
</dbReference>
<dbReference type="UniPathway" id="UPA00591">
    <property type="reaction ID" value="UER00648"/>
</dbReference>
<comment type="subcellular location">
    <subcellularLocation>
        <location evidence="3">Cytoplasm</location>
    </subcellularLocation>
</comment>
<sequence length="191" mass="20742">MNDKLYNSLINAPTVNRGNYTYFIHPISDGVPLLEPSLLNEISDNIIEKVDMDVDCIITIEAMGIPIATSLSLKTGVPVSIVRKRKYELPGEIEISQSTGYSKGKLYINGISADTKVLIVDDVLSTGGTLRSLVKALGQIGAQISDIVVVIERGNGAKELAKEGLEIISLSRVDVIDNKVVVERIYGENKQ</sequence>
<comment type="caution">
    <text evidence="5">The sequence shown here is derived from an EMBL/GenBank/DDBJ whole genome shotgun (WGS) entry which is preliminary data.</text>
</comment>
<dbReference type="RefSeq" id="WP_259133790.1">
    <property type="nucleotide sequence ID" value="NZ_JANUCS010000003.1"/>
</dbReference>
<proteinExistence type="inferred from homology"/>
<comment type="similarity">
    <text evidence="3">Belongs to the purine/pyrimidine phosphoribosyltransferase family. Archaeal HPRT subfamily.</text>
</comment>
<evidence type="ECO:0000313" key="6">
    <source>
        <dbReference type="Proteomes" id="UP000284763"/>
    </source>
</evidence>
<keyword evidence="2 3" id="KW-0660">Purine salvage</keyword>
<dbReference type="InterPro" id="IPR026597">
    <property type="entry name" value="HGPRTase-like"/>
</dbReference>
<dbReference type="InterPro" id="IPR050118">
    <property type="entry name" value="Pur/Pyrimidine_PRTase"/>
</dbReference>
<comment type="pathway">
    <text evidence="3">Purine metabolism; IMP biosynthesis via salvage pathway; IMP from hypoxanthine: step 1/1.</text>
</comment>
<dbReference type="GO" id="GO:0032264">
    <property type="term" value="P:IMP salvage"/>
    <property type="evidence" value="ECO:0007669"/>
    <property type="project" value="UniProtKB-UniRule"/>
</dbReference>
<dbReference type="EMBL" id="QZAB01000221">
    <property type="protein sequence ID" value="RQD87878.1"/>
    <property type="molecule type" value="Genomic_DNA"/>
</dbReference>
<dbReference type="InterPro" id="IPR029057">
    <property type="entry name" value="PRTase-like"/>
</dbReference>
<evidence type="ECO:0000259" key="4">
    <source>
        <dbReference type="Pfam" id="PF00156"/>
    </source>
</evidence>
<dbReference type="AlphaFoldDB" id="A0A424Z0Z9"/>
<organism evidence="5 6">
    <name type="scientific">Methanosalsum natronophilum</name>
    <dbReference type="NCBI Taxonomy" id="768733"/>
    <lineage>
        <taxon>Archaea</taxon>
        <taxon>Methanobacteriati</taxon>
        <taxon>Methanobacteriota</taxon>
        <taxon>Stenosarchaea group</taxon>
        <taxon>Methanomicrobia</taxon>
        <taxon>Methanosarcinales</taxon>
        <taxon>Methanosarcinaceae</taxon>
        <taxon>Methanosalsum</taxon>
    </lineage>
</organism>
<evidence type="ECO:0000256" key="2">
    <source>
        <dbReference type="ARBA" id="ARBA00022726"/>
    </source>
</evidence>
<dbReference type="GO" id="GO:0006166">
    <property type="term" value="P:purine ribonucleoside salvage"/>
    <property type="evidence" value="ECO:0007669"/>
    <property type="project" value="UniProtKB-KW"/>
</dbReference>
<dbReference type="PANTHER" id="PTHR43864">
    <property type="entry name" value="HYPOXANTHINE/GUANINE PHOSPHORIBOSYLTRANSFERASE"/>
    <property type="match status" value="1"/>
</dbReference>
<evidence type="ECO:0000256" key="1">
    <source>
        <dbReference type="ARBA" id="ARBA00022679"/>
    </source>
</evidence>
<accession>A0A424Z0Z9</accession>
<protein>
    <recommendedName>
        <fullName evidence="3">Hypoxanthine/guanine phosphoribosyltransferase</fullName>
        <shortName evidence="3">HGPRTase</shortName>
        <ecNumber evidence="3">2.4.2.8</ecNumber>
    </recommendedName>
</protein>
<comment type="catalytic activity">
    <reaction evidence="3">
        <text>GMP + diphosphate = guanine + 5-phospho-alpha-D-ribose 1-diphosphate</text>
        <dbReference type="Rhea" id="RHEA:25424"/>
        <dbReference type="ChEBI" id="CHEBI:16235"/>
        <dbReference type="ChEBI" id="CHEBI:33019"/>
        <dbReference type="ChEBI" id="CHEBI:58017"/>
        <dbReference type="ChEBI" id="CHEBI:58115"/>
    </reaction>
</comment>
<gene>
    <name evidence="3" type="primary">hpt</name>
    <name evidence="5" type="ORF">D5R95_03325</name>
</gene>
<reference evidence="5 6" key="1">
    <citation type="submission" date="2018-08" db="EMBL/GenBank/DDBJ databases">
        <title>The metabolism and importance of syntrophic acetate oxidation coupled to methane or sulfide production in haloalkaline environments.</title>
        <authorList>
            <person name="Timmers P.H.A."/>
            <person name="Vavourakis C.D."/>
            <person name="Sorokin D.Y."/>
            <person name="Sinninghe Damste J.S."/>
            <person name="Muyzer G."/>
            <person name="Stams A.J.M."/>
            <person name="Plugge C.M."/>
        </authorList>
    </citation>
    <scope>NUCLEOTIDE SEQUENCE [LARGE SCALE GENOMIC DNA]</scope>
    <source>
        <strain evidence="5">MSAO_Arc3</strain>
    </source>
</reference>
<evidence type="ECO:0000256" key="3">
    <source>
        <dbReference type="HAMAP-Rule" id="MF_01467"/>
    </source>
</evidence>
<dbReference type="GO" id="GO:0004422">
    <property type="term" value="F:hypoxanthine phosphoribosyltransferase activity"/>
    <property type="evidence" value="ECO:0007669"/>
    <property type="project" value="UniProtKB-UniRule"/>
</dbReference>
<comment type="function">
    <text evidence="3">Catalyzes a salvage reaction resulting in the formation of IMP that is energically less costly than de novo synthesis.</text>
</comment>
<dbReference type="InterPro" id="IPR000836">
    <property type="entry name" value="PRTase_dom"/>
</dbReference>
<evidence type="ECO:0000313" key="5">
    <source>
        <dbReference type="EMBL" id="RQD87878.1"/>
    </source>
</evidence>
<dbReference type="HAMAP" id="MF_01467">
    <property type="entry name" value="Hypx_phosphoribosyltr"/>
    <property type="match status" value="1"/>
</dbReference>